<reference evidence="19 20" key="1">
    <citation type="submission" date="2017-06" db="EMBL/GenBank/DDBJ databases">
        <title>Draft genome sequence of a variant of Elsinoe murrayae.</title>
        <authorList>
            <person name="Cheng Q."/>
        </authorList>
    </citation>
    <scope>NUCLEOTIDE SEQUENCE [LARGE SCALE GENOMIC DNA]</scope>
    <source>
        <strain evidence="19 20">CQ-2017a</strain>
    </source>
</reference>
<evidence type="ECO:0000256" key="2">
    <source>
        <dbReference type="ARBA" id="ARBA00001961"/>
    </source>
</evidence>
<dbReference type="GO" id="GO:0005506">
    <property type="term" value="F:iron ion binding"/>
    <property type="evidence" value="ECO:0007669"/>
    <property type="project" value="InterPro"/>
</dbReference>
<dbReference type="GO" id="GO:0005739">
    <property type="term" value="C:mitochondrion"/>
    <property type="evidence" value="ECO:0007669"/>
    <property type="project" value="TreeGrafter"/>
</dbReference>
<evidence type="ECO:0000256" key="10">
    <source>
        <dbReference type="ARBA" id="ARBA00023004"/>
    </source>
</evidence>
<dbReference type="InterPro" id="IPR012776">
    <property type="entry name" value="Trimethyllysine_dOase"/>
</dbReference>
<protein>
    <recommendedName>
        <fullName evidence="5">trimethyllysine dioxygenase</fullName>
        <ecNumber evidence="5">1.14.11.8</ecNumber>
    </recommendedName>
    <alternativeName>
        <fullName evidence="12">Epsilon-trimethyllysine 2-oxoglutarate dioxygenase</fullName>
    </alternativeName>
    <alternativeName>
        <fullName evidence="11">TML hydroxylase</fullName>
    </alternativeName>
    <alternativeName>
        <fullName evidence="13">TML-alpha-ketoglutarate dioxygenase</fullName>
    </alternativeName>
</protein>
<dbReference type="InParanoid" id="A0A2K1QWJ3"/>
<dbReference type="InterPro" id="IPR042098">
    <property type="entry name" value="TauD-like_sf"/>
</dbReference>
<sequence>MLPTKLLRAPHIRNQLRQGSQKRSIQASVRKEHAVTREHPAFSDLYQPSPPPPSAKRTTPAVNLRDLRTDPAFTFTPFEKRAANIGPLRQDNEHTLSWDGSNLILSKSGSDHNTAVSHWWLRDHCPCSICMNQVTKQRQVNHLKGLANAPRIRNATVDSGARVTEVEWNDGHRSVYESDFIIRKQSSTVEAIRRGNTPLKLWGSDIERDPPSVDYSELQAGRYGELMEKIRVNGFCFIPGTPNTPEASEAILKEIGPIRETHFGGFHVVTSDLMSKALEPHTDTTYFSDGAGLQMLHLLSHEHGRGGESLFIDGFNCARQLYQEAPELYQVLATYGIYAHATGNEGVNMQPCDSIPVLRHDHSNTELLQVRWNNADRAGVAAPMDKMDMWYDAASKYQELLDRKENQYWFQLKPGTPMLFDNWRLLHGRSEFTGLRRVCGAYINHDDYVSKYKTTNYSDADLMAATVSG</sequence>
<evidence type="ECO:0000259" key="18">
    <source>
        <dbReference type="Pfam" id="PF06155"/>
    </source>
</evidence>
<dbReference type="STRING" id="2082308.A0A2K1QWJ3"/>
<dbReference type="Pfam" id="PF02668">
    <property type="entry name" value="TauD"/>
    <property type="match status" value="1"/>
</dbReference>
<feature type="domain" description="TauD/TfdA-like" evidence="17">
    <location>
        <begin position="207"/>
        <end position="442"/>
    </location>
</feature>
<dbReference type="GO" id="GO:0050353">
    <property type="term" value="F:trimethyllysine dioxygenase activity"/>
    <property type="evidence" value="ECO:0007669"/>
    <property type="project" value="UniProtKB-EC"/>
</dbReference>
<dbReference type="GO" id="GO:0045329">
    <property type="term" value="P:carnitine biosynthetic process"/>
    <property type="evidence" value="ECO:0007669"/>
    <property type="project" value="UniProtKB-UniPathway"/>
</dbReference>
<evidence type="ECO:0000256" key="16">
    <source>
        <dbReference type="SAM" id="MobiDB-lite"/>
    </source>
</evidence>
<dbReference type="NCBIfam" id="TIGR02410">
    <property type="entry name" value="carnitine_TMLD"/>
    <property type="match status" value="1"/>
</dbReference>
<evidence type="ECO:0000313" key="19">
    <source>
        <dbReference type="EMBL" id="PNS19425.1"/>
    </source>
</evidence>
<evidence type="ECO:0000256" key="3">
    <source>
        <dbReference type="ARBA" id="ARBA00005022"/>
    </source>
</evidence>
<dbReference type="FunFam" id="3.60.130.10:FF:000001">
    <property type="entry name" value="Trimethyllysine dioxygenase, mitochondrial"/>
    <property type="match status" value="1"/>
</dbReference>
<evidence type="ECO:0000256" key="13">
    <source>
        <dbReference type="ARBA" id="ARBA00032283"/>
    </source>
</evidence>
<accession>A0A2K1QWJ3</accession>
<dbReference type="SUPFAM" id="SSF51197">
    <property type="entry name" value="Clavaminate synthase-like"/>
    <property type="match status" value="1"/>
</dbReference>
<evidence type="ECO:0000256" key="1">
    <source>
        <dbReference type="ARBA" id="ARBA00001954"/>
    </source>
</evidence>
<comment type="caution">
    <text evidence="19">The sequence shown here is derived from an EMBL/GenBank/DDBJ whole genome shotgun (WGS) entry which is preliminary data.</text>
</comment>
<evidence type="ECO:0000313" key="20">
    <source>
        <dbReference type="Proteomes" id="UP000243797"/>
    </source>
</evidence>
<dbReference type="Proteomes" id="UP000243797">
    <property type="component" value="Unassembled WGS sequence"/>
</dbReference>
<evidence type="ECO:0000256" key="4">
    <source>
        <dbReference type="ARBA" id="ARBA00008654"/>
    </source>
</evidence>
<dbReference type="PANTHER" id="PTHR10696:SF51">
    <property type="entry name" value="TRIMETHYLLYSINE DIOXYGENASE, MITOCHONDRIAL"/>
    <property type="match status" value="1"/>
</dbReference>
<dbReference type="InterPro" id="IPR050411">
    <property type="entry name" value="AlphaKG_dependent_hydroxylases"/>
</dbReference>
<dbReference type="InterPro" id="IPR038492">
    <property type="entry name" value="GBBH-like_N_sf"/>
</dbReference>
<evidence type="ECO:0000256" key="12">
    <source>
        <dbReference type="ARBA" id="ARBA00031778"/>
    </source>
</evidence>
<evidence type="ECO:0000259" key="17">
    <source>
        <dbReference type="Pfam" id="PF02668"/>
    </source>
</evidence>
<evidence type="ECO:0000256" key="8">
    <source>
        <dbReference type="ARBA" id="ARBA00022964"/>
    </source>
</evidence>
<dbReference type="OrthoDB" id="408743at2759"/>
<evidence type="ECO:0000256" key="11">
    <source>
        <dbReference type="ARBA" id="ARBA00030363"/>
    </source>
</evidence>
<dbReference type="EC" id="1.14.11.8" evidence="5"/>
<dbReference type="AlphaFoldDB" id="A0A2K1QWJ3"/>
<comment type="similarity">
    <text evidence="4">Belongs to the gamma-BBH/TMLD family.</text>
</comment>
<dbReference type="InterPro" id="IPR003819">
    <property type="entry name" value="TauD/TfdA-like"/>
</dbReference>
<dbReference type="EMBL" id="NKHZ01000032">
    <property type="protein sequence ID" value="PNS19425.1"/>
    <property type="molecule type" value="Genomic_DNA"/>
</dbReference>
<feature type="region of interest" description="Disordered" evidence="16">
    <location>
        <begin position="16"/>
        <end position="61"/>
    </location>
</feature>
<evidence type="ECO:0000256" key="6">
    <source>
        <dbReference type="ARBA" id="ARBA00022723"/>
    </source>
</evidence>
<dbReference type="InterPro" id="IPR010376">
    <property type="entry name" value="GBBH-like_N"/>
</dbReference>
<keyword evidence="8 19" id="KW-0223">Dioxygenase</keyword>
<evidence type="ECO:0000256" key="5">
    <source>
        <dbReference type="ARBA" id="ARBA00012267"/>
    </source>
</evidence>
<evidence type="ECO:0000256" key="14">
    <source>
        <dbReference type="ARBA" id="ARBA00046008"/>
    </source>
</evidence>
<evidence type="ECO:0000256" key="9">
    <source>
        <dbReference type="ARBA" id="ARBA00023002"/>
    </source>
</evidence>
<evidence type="ECO:0000256" key="15">
    <source>
        <dbReference type="ARBA" id="ARBA00049334"/>
    </source>
</evidence>
<gene>
    <name evidence="19" type="ORF">CAC42_2602</name>
</gene>
<dbReference type="Gene3D" id="3.60.130.10">
    <property type="entry name" value="Clavaminate synthase-like"/>
    <property type="match status" value="1"/>
</dbReference>
<comment type="catalytic activity">
    <reaction evidence="15">
        <text>N(6),N(6),N(6)-trimethyl-L-lysine + 2-oxoglutarate + O2 = (3S)-3-hydroxy-N(6),N(6),N(6)-trimethyl-L-lysine + succinate + CO2</text>
        <dbReference type="Rhea" id="RHEA:14181"/>
        <dbReference type="ChEBI" id="CHEBI:15379"/>
        <dbReference type="ChEBI" id="CHEBI:16526"/>
        <dbReference type="ChEBI" id="CHEBI:16810"/>
        <dbReference type="ChEBI" id="CHEBI:30031"/>
        <dbReference type="ChEBI" id="CHEBI:58100"/>
        <dbReference type="ChEBI" id="CHEBI:141499"/>
        <dbReference type="EC" id="1.14.11.8"/>
    </reaction>
</comment>
<comment type="pathway">
    <text evidence="3">Amine and polyamine biosynthesis; carnitine biosynthesis.</text>
</comment>
<keyword evidence="10" id="KW-0408">Iron</keyword>
<dbReference type="UniPathway" id="UPA00118"/>
<comment type="function">
    <text evidence="14">Converts trimethyllysine (TML) into hydroxytrimethyllysine (HTML).</text>
</comment>
<comment type="cofactor">
    <cofactor evidence="1">
        <name>Fe(2+)</name>
        <dbReference type="ChEBI" id="CHEBI:29033"/>
    </cofactor>
</comment>
<organism evidence="19 20">
    <name type="scientific">Sphaceloma murrayae</name>
    <dbReference type="NCBI Taxonomy" id="2082308"/>
    <lineage>
        <taxon>Eukaryota</taxon>
        <taxon>Fungi</taxon>
        <taxon>Dikarya</taxon>
        <taxon>Ascomycota</taxon>
        <taxon>Pezizomycotina</taxon>
        <taxon>Dothideomycetes</taxon>
        <taxon>Dothideomycetidae</taxon>
        <taxon>Myriangiales</taxon>
        <taxon>Elsinoaceae</taxon>
        <taxon>Sphaceloma</taxon>
    </lineage>
</organism>
<keyword evidence="6" id="KW-0479">Metal-binding</keyword>
<comment type="cofactor">
    <cofactor evidence="2">
        <name>L-ascorbate</name>
        <dbReference type="ChEBI" id="CHEBI:38290"/>
    </cofactor>
</comment>
<dbReference type="Gene3D" id="3.30.2020.30">
    <property type="match status" value="1"/>
</dbReference>
<dbReference type="PANTHER" id="PTHR10696">
    <property type="entry name" value="GAMMA-BUTYROBETAINE HYDROXYLASE-RELATED"/>
    <property type="match status" value="1"/>
</dbReference>
<keyword evidence="7" id="KW-0124">Carnitine biosynthesis</keyword>
<feature type="compositionally biased region" description="Basic and acidic residues" evidence="16">
    <location>
        <begin position="29"/>
        <end position="41"/>
    </location>
</feature>
<keyword evidence="20" id="KW-1185">Reference proteome</keyword>
<proteinExistence type="inferred from homology"/>
<feature type="domain" description="Gamma-butyrobetaine hydroxylase-like N-terminal" evidence="18">
    <location>
        <begin position="111"/>
        <end position="177"/>
    </location>
</feature>
<dbReference type="Pfam" id="PF06155">
    <property type="entry name" value="GBBH-like_N"/>
    <property type="match status" value="1"/>
</dbReference>
<keyword evidence="9" id="KW-0560">Oxidoreductase</keyword>
<evidence type="ECO:0000256" key="7">
    <source>
        <dbReference type="ARBA" id="ARBA00022873"/>
    </source>
</evidence>
<feature type="compositionally biased region" description="Polar residues" evidence="16">
    <location>
        <begin position="16"/>
        <end position="27"/>
    </location>
</feature>
<name>A0A2K1QWJ3_9PEZI</name>